<keyword evidence="2" id="KW-1185">Reference proteome</keyword>
<evidence type="ECO:0000313" key="1">
    <source>
        <dbReference type="EMBL" id="KAK3269847.1"/>
    </source>
</evidence>
<dbReference type="AlphaFoldDB" id="A0AAE0G1T7"/>
<comment type="caution">
    <text evidence="1">The sequence shown here is derived from an EMBL/GenBank/DDBJ whole genome shotgun (WGS) entry which is preliminary data.</text>
</comment>
<reference evidence="1 2" key="1">
    <citation type="journal article" date="2015" name="Genome Biol. Evol.">
        <title>Comparative Genomics of a Bacterivorous Green Alga Reveals Evolutionary Causalities and Consequences of Phago-Mixotrophic Mode of Nutrition.</title>
        <authorList>
            <person name="Burns J.A."/>
            <person name="Paasch A."/>
            <person name="Narechania A."/>
            <person name="Kim E."/>
        </authorList>
    </citation>
    <scope>NUCLEOTIDE SEQUENCE [LARGE SCALE GENOMIC DNA]</scope>
    <source>
        <strain evidence="1 2">PLY_AMNH</strain>
    </source>
</reference>
<dbReference type="Proteomes" id="UP001190700">
    <property type="component" value="Unassembled WGS sequence"/>
</dbReference>
<organism evidence="1 2">
    <name type="scientific">Cymbomonas tetramitiformis</name>
    <dbReference type="NCBI Taxonomy" id="36881"/>
    <lineage>
        <taxon>Eukaryota</taxon>
        <taxon>Viridiplantae</taxon>
        <taxon>Chlorophyta</taxon>
        <taxon>Pyramimonadophyceae</taxon>
        <taxon>Pyramimonadales</taxon>
        <taxon>Pyramimonadaceae</taxon>
        <taxon>Cymbomonas</taxon>
    </lineage>
</organism>
<evidence type="ECO:0000313" key="2">
    <source>
        <dbReference type="Proteomes" id="UP001190700"/>
    </source>
</evidence>
<accession>A0AAE0G1T7</accession>
<proteinExistence type="predicted"/>
<sequence>MRRRLAMIMPLAHGDAVRHVPMEARGFINVFSTTRLLHVQVAPAEKPRDAHIREHRQWGSLGVEVRVEVGGRRGGGGGGGGEMEVAEEVVEAVAGGEVVEEAAAAAAVVAEVAEVAEVVEEVGWGGRGGGGGGGGMVEVEVEEEVGVGGGGGGGGAEEVAVEMVGVVEAEVEAHNIDQYCQCHEILECHL</sequence>
<protein>
    <submittedName>
        <fullName evidence="1">Uncharacterized protein</fullName>
    </submittedName>
</protein>
<gene>
    <name evidence="1" type="ORF">CYMTET_21744</name>
</gene>
<name>A0AAE0G1T7_9CHLO</name>
<dbReference type="EMBL" id="LGRX02010715">
    <property type="protein sequence ID" value="KAK3269847.1"/>
    <property type="molecule type" value="Genomic_DNA"/>
</dbReference>